<evidence type="ECO:0000313" key="2">
    <source>
        <dbReference type="Proteomes" id="UP000008461"/>
    </source>
</evidence>
<dbReference type="Gene3D" id="2.60.40.10">
    <property type="entry name" value="Immunoglobulins"/>
    <property type="match status" value="1"/>
</dbReference>
<dbReference type="RefSeq" id="WP_013763491.1">
    <property type="nucleotide sequence ID" value="NC_015510.1"/>
</dbReference>
<dbReference type="STRING" id="760192.Halhy_1037"/>
<gene>
    <name evidence="1" type="ordered locus">Halhy_1037</name>
</gene>
<dbReference type="InterPro" id="IPR026341">
    <property type="entry name" value="T9SS_type_B"/>
</dbReference>
<reference evidence="1 2" key="1">
    <citation type="journal article" date="2011" name="Stand. Genomic Sci.">
        <title>Complete genome sequence of Haliscomenobacter hydrossis type strain (O).</title>
        <authorList>
            <consortium name="US DOE Joint Genome Institute (JGI-PGF)"/>
            <person name="Daligault H."/>
            <person name="Lapidus A."/>
            <person name="Zeytun A."/>
            <person name="Nolan M."/>
            <person name="Lucas S."/>
            <person name="Del Rio T.G."/>
            <person name="Tice H."/>
            <person name="Cheng J.F."/>
            <person name="Tapia R."/>
            <person name="Han C."/>
            <person name="Goodwin L."/>
            <person name="Pitluck S."/>
            <person name="Liolios K."/>
            <person name="Pagani I."/>
            <person name="Ivanova N."/>
            <person name="Huntemann M."/>
            <person name="Mavromatis K."/>
            <person name="Mikhailova N."/>
            <person name="Pati A."/>
            <person name="Chen A."/>
            <person name="Palaniappan K."/>
            <person name="Land M."/>
            <person name="Hauser L."/>
            <person name="Brambilla E.M."/>
            <person name="Rohde M."/>
            <person name="Verbarg S."/>
            <person name="Goker M."/>
            <person name="Bristow J."/>
            <person name="Eisen J.A."/>
            <person name="Markowitz V."/>
            <person name="Hugenholtz P."/>
            <person name="Kyrpides N.C."/>
            <person name="Klenk H.P."/>
            <person name="Woyke T."/>
        </authorList>
    </citation>
    <scope>NUCLEOTIDE SEQUENCE [LARGE SCALE GENOMIC DNA]</scope>
    <source>
        <strain evidence="2">ATCC 27775 / DSM 1100 / LMG 10767 / O</strain>
    </source>
</reference>
<dbReference type="InterPro" id="IPR013783">
    <property type="entry name" value="Ig-like_fold"/>
</dbReference>
<sequence>MSKKNALNITYTKLILCLISIGYSNVVDAQKILNTIGAHRRINDYNLSYSVGEIAIKTLQGNTGYVTQGVLQPIFALTPSGPLVTLPLPRAVCLGESIEVAFSTVLSFNDDNEFILELSDQAGTFEKPTVIGKVRSKSVRRIPINIPLDLDPTKAYSMRVKSSSPAVEGRVTNLLVRIKPKASFSIDKLVCTEDTIVANFTGKDTISSSNYRWYFTDGSLQKAQVKYQQGISWSIPGEKKISLVVDNNGCLSDPVEQTIKAERRLSKPNITCGRVTGNSIAFNWSQVGGSNIRYKVITSAPYTDTLRTTFSLRYLNLAPQTKVQIKVEAYGEGACGFNVDTQTCVTLTCPKFTARLAKDRSNICAGQTETVELELSGSKLPGAYEVVYSANGGKYDTTEVQANAGLLISPEMNTTYNIIAVGNTSYEGCYTQFDNLRYQIGVASNNNPGQAEAPQLICDNQDGQIILPDLLKGEDNNGKWSVSPEIKEDAFDPDAGTFAPKGVKPDTYFFKYTVPRKTPSCTERSSIVQINLERKLAVEINDYSSCLDANGKTTINLKTVAQRTNRAAPHLVRWYYDATLKDTIKQEQIEIAAPLTLYAFVGQGKCASAPTAVTLKPGEILPTPKIEGPSSVKTGERILLSTSSSFPPGSLFIWKTPDTIAAGTDLYNYPVRLATKHSEGRYSLQVRGPQQTGRPSCESPFGWLDILVFKPEDPILKIGNAASATTPWQIEGIDQYPQHKITVVNRLGRVVFQVSGTYSNNWYGTFDGKPLPQATYYYQIETGDPDKKPILGAIYLIY</sequence>
<dbReference type="Proteomes" id="UP000008461">
    <property type="component" value="Chromosome"/>
</dbReference>
<evidence type="ECO:0008006" key="3">
    <source>
        <dbReference type="Google" id="ProtNLM"/>
    </source>
</evidence>
<reference key="2">
    <citation type="submission" date="2011-04" db="EMBL/GenBank/DDBJ databases">
        <title>Complete sequence of chromosome of Haliscomenobacter hydrossis DSM 1100.</title>
        <authorList>
            <consortium name="US DOE Joint Genome Institute (JGI-PGF)"/>
            <person name="Lucas S."/>
            <person name="Han J."/>
            <person name="Lapidus A."/>
            <person name="Bruce D."/>
            <person name="Goodwin L."/>
            <person name="Pitluck S."/>
            <person name="Peters L."/>
            <person name="Kyrpides N."/>
            <person name="Mavromatis K."/>
            <person name="Ivanova N."/>
            <person name="Ovchinnikova G."/>
            <person name="Pagani I."/>
            <person name="Daligault H."/>
            <person name="Detter J.C."/>
            <person name="Han C."/>
            <person name="Land M."/>
            <person name="Hauser L."/>
            <person name="Markowitz V."/>
            <person name="Cheng J.-F."/>
            <person name="Hugenholtz P."/>
            <person name="Woyke T."/>
            <person name="Wu D."/>
            <person name="Verbarg S."/>
            <person name="Frueling A."/>
            <person name="Brambilla E."/>
            <person name="Klenk H.-P."/>
            <person name="Eisen J.A."/>
        </authorList>
    </citation>
    <scope>NUCLEOTIDE SEQUENCE</scope>
    <source>
        <strain>DSM 1100</strain>
    </source>
</reference>
<protein>
    <recommendedName>
        <fullName evidence="3">PKD domain containing protein</fullName>
    </recommendedName>
</protein>
<dbReference type="Pfam" id="PF13585">
    <property type="entry name" value="CHU_C"/>
    <property type="match status" value="1"/>
</dbReference>
<dbReference type="KEGG" id="hhy:Halhy_1037"/>
<dbReference type="eggNOG" id="COG4886">
    <property type="taxonomic scope" value="Bacteria"/>
</dbReference>
<name>F4KQB0_HALH1</name>
<dbReference type="NCBIfam" id="TIGR04131">
    <property type="entry name" value="Bac_Flav_CTERM"/>
    <property type="match status" value="1"/>
</dbReference>
<dbReference type="HOGENOM" id="CLU_352241_0_0_10"/>
<dbReference type="EMBL" id="CP002691">
    <property type="protein sequence ID" value="AEE48936.1"/>
    <property type="molecule type" value="Genomic_DNA"/>
</dbReference>
<dbReference type="AlphaFoldDB" id="F4KQB0"/>
<keyword evidence="2" id="KW-1185">Reference proteome</keyword>
<organism evidence="1 2">
    <name type="scientific">Haliscomenobacter hydrossis (strain ATCC 27775 / DSM 1100 / LMG 10767 / O)</name>
    <dbReference type="NCBI Taxonomy" id="760192"/>
    <lineage>
        <taxon>Bacteria</taxon>
        <taxon>Pseudomonadati</taxon>
        <taxon>Bacteroidota</taxon>
        <taxon>Saprospiria</taxon>
        <taxon>Saprospirales</taxon>
        <taxon>Haliscomenobacteraceae</taxon>
        <taxon>Haliscomenobacter</taxon>
    </lineage>
</organism>
<accession>F4KQB0</accession>
<evidence type="ECO:0000313" key="1">
    <source>
        <dbReference type="EMBL" id="AEE48936.1"/>
    </source>
</evidence>
<proteinExistence type="predicted"/>